<accession>A0A9R1VBT1</accession>
<keyword evidence="4" id="KW-1185">Reference proteome</keyword>
<dbReference type="Proteomes" id="UP000235145">
    <property type="component" value="Unassembled WGS sequence"/>
</dbReference>
<organism evidence="3 4">
    <name type="scientific">Lactuca sativa</name>
    <name type="common">Garden lettuce</name>
    <dbReference type="NCBI Taxonomy" id="4236"/>
    <lineage>
        <taxon>Eukaryota</taxon>
        <taxon>Viridiplantae</taxon>
        <taxon>Streptophyta</taxon>
        <taxon>Embryophyta</taxon>
        <taxon>Tracheophyta</taxon>
        <taxon>Spermatophyta</taxon>
        <taxon>Magnoliopsida</taxon>
        <taxon>eudicotyledons</taxon>
        <taxon>Gunneridae</taxon>
        <taxon>Pentapetalae</taxon>
        <taxon>asterids</taxon>
        <taxon>campanulids</taxon>
        <taxon>Asterales</taxon>
        <taxon>Asteraceae</taxon>
        <taxon>Cichorioideae</taxon>
        <taxon>Cichorieae</taxon>
        <taxon>Lactucinae</taxon>
        <taxon>Lactuca</taxon>
    </lineage>
</organism>
<protein>
    <recommendedName>
        <fullName evidence="2">DOG1 domain-containing protein</fullName>
    </recommendedName>
</protein>
<evidence type="ECO:0000313" key="3">
    <source>
        <dbReference type="EMBL" id="KAJ0201825.1"/>
    </source>
</evidence>
<dbReference type="PANTHER" id="PTHR46354">
    <property type="entry name" value="DOG1 DOMAIN-CONTAINING PROTEIN"/>
    <property type="match status" value="1"/>
</dbReference>
<dbReference type="GO" id="GO:0043565">
    <property type="term" value="F:sequence-specific DNA binding"/>
    <property type="evidence" value="ECO:0007669"/>
    <property type="project" value="InterPro"/>
</dbReference>
<dbReference type="InterPro" id="IPR051886">
    <property type="entry name" value="Seed_Dev/Stress_Resp_Reg"/>
</dbReference>
<evidence type="ECO:0000256" key="1">
    <source>
        <dbReference type="SAM" id="MobiDB-lite"/>
    </source>
</evidence>
<evidence type="ECO:0000313" key="4">
    <source>
        <dbReference type="Proteomes" id="UP000235145"/>
    </source>
</evidence>
<dbReference type="PROSITE" id="PS51806">
    <property type="entry name" value="DOG1"/>
    <property type="match status" value="1"/>
</dbReference>
<dbReference type="InterPro" id="IPR025422">
    <property type="entry name" value="TGA_domain"/>
</dbReference>
<gene>
    <name evidence="3" type="ORF">LSAT_V11C600300120</name>
</gene>
<dbReference type="AlphaFoldDB" id="A0A9R1VBT1"/>
<feature type="domain" description="DOG1" evidence="2">
    <location>
        <begin position="13"/>
        <end position="278"/>
    </location>
</feature>
<name>A0A9R1VBT1_LACSA</name>
<feature type="region of interest" description="Disordered" evidence="1">
    <location>
        <begin position="123"/>
        <end position="146"/>
    </location>
</feature>
<proteinExistence type="predicted"/>
<dbReference type="OrthoDB" id="683795at2759"/>
<reference evidence="3 4" key="1">
    <citation type="journal article" date="2017" name="Nat. Commun.">
        <title>Genome assembly with in vitro proximity ligation data and whole-genome triplication in lettuce.</title>
        <authorList>
            <person name="Reyes-Chin-Wo S."/>
            <person name="Wang Z."/>
            <person name="Yang X."/>
            <person name="Kozik A."/>
            <person name="Arikit S."/>
            <person name="Song C."/>
            <person name="Xia L."/>
            <person name="Froenicke L."/>
            <person name="Lavelle D.O."/>
            <person name="Truco M.J."/>
            <person name="Xia R."/>
            <person name="Zhu S."/>
            <person name="Xu C."/>
            <person name="Xu H."/>
            <person name="Xu X."/>
            <person name="Cox K."/>
            <person name="Korf I."/>
            <person name="Meyers B.C."/>
            <person name="Michelmore R.W."/>
        </authorList>
    </citation>
    <scope>NUCLEOTIDE SEQUENCE [LARGE SCALE GENOMIC DNA]</scope>
    <source>
        <strain evidence="4">cv. Salinas</strain>
        <tissue evidence="3">Seedlings</tissue>
    </source>
</reference>
<comment type="caution">
    <text evidence="3">The sequence shown here is derived from an EMBL/GenBank/DDBJ whole genome shotgun (WGS) entry which is preliminary data.</text>
</comment>
<evidence type="ECO:0000259" key="2">
    <source>
        <dbReference type="PROSITE" id="PS51806"/>
    </source>
</evidence>
<feature type="compositionally biased region" description="Acidic residues" evidence="1">
    <location>
        <begin position="125"/>
        <end position="146"/>
    </location>
</feature>
<dbReference type="PANTHER" id="PTHR46354:SF9">
    <property type="entry name" value="PROTEIN INAPERTURATE POLLEN1"/>
    <property type="match status" value="1"/>
</dbReference>
<sequence>MIRSLSRKKPTGRRRFRDYYAIWIDTLKTIHLPILRHHMSCATSTSSPNLLSAHVEILHHHFKSYYHNLDLAASTDVSQILIPVDHRNAMELPFLWLGDLHPYLFTNLLRSYLLQHDDSFSLQEPENEDEEYDYQEQQEQEIEEEDEDEIEVGESCEFLKKQWPLMNAWKIQSRKLTTRIDQIERGLRLMVPALMNRARRAQAGFVQKVGSGEVSPAAAAAEMEEEMVGIVMDANRLRKDVISEIVSVTTVYQAALFLEGLAQFLVGIRDGKLLQEFKSCKSTLN</sequence>
<dbReference type="EMBL" id="NBSK02000006">
    <property type="protein sequence ID" value="KAJ0201825.1"/>
    <property type="molecule type" value="Genomic_DNA"/>
</dbReference>
<dbReference type="Pfam" id="PF14144">
    <property type="entry name" value="DOG1"/>
    <property type="match status" value="1"/>
</dbReference>
<dbReference type="GO" id="GO:0006351">
    <property type="term" value="P:DNA-templated transcription"/>
    <property type="evidence" value="ECO:0007669"/>
    <property type="project" value="InterPro"/>
</dbReference>